<evidence type="ECO:0000256" key="15">
    <source>
        <dbReference type="ARBA" id="ARBA00031887"/>
    </source>
</evidence>
<dbReference type="GO" id="GO:0009319">
    <property type="term" value="C:cytochrome o ubiquinol oxidase complex"/>
    <property type="evidence" value="ECO:0007669"/>
    <property type="project" value="TreeGrafter"/>
</dbReference>
<comment type="caution">
    <text evidence="19">The sequence shown here is derived from an EMBL/GenBank/DDBJ whole genome shotgun (WGS) entry which is preliminary data.</text>
</comment>
<dbReference type="Proteomes" id="UP000612361">
    <property type="component" value="Unassembled WGS sequence"/>
</dbReference>
<evidence type="ECO:0000256" key="6">
    <source>
        <dbReference type="ARBA" id="ARBA00022475"/>
    </source>
</evidence>
<dbReference type="PANTHER" id="PTHR36835:SF1">
    <property type="entry name" value="CYTOCHROME BO(3) UBIQUINOL OXIDASE SUBUNIT 4"/>
    <property type="match status" value="1"/>
</dbReference>
<dbReference type="GO" id="GO:0005886">
    <property type="term" value="C:plasma membrane"/>
    <property type="evidence" value="ECO:0007669"/>
    <property type="project" value="UniProtKB-SubCell"/>
</dbReference>
<keyword evidence="9 18" id="KW-1133">Transmembrane helix</keyword>
<evidence type="ECO:0000256" key="17">
    <source>
        <dbReference type="SAM" id="MobiDB-lite"/>
    </source>
</evidence>
<dbReference type="EMBL" id="JACOGG010000014">
    <property type="protein sequence ID" value="MBC3936377.1"/>
    <property type="molecule type" value="Genomic_DNA"/>
</dbReference>
<keyword evidence="7 18" id="KW-0812">Transmembrane</keyword>
<evidence type="ECO:0000256" key="11">
    <source>
        <dbReference type="ARBA" id="ARBA00023136"/>
    </source>
</evidence>
<feature type="transmembrane region" description="Helical" evidence="18">
    <location>
        <begin position="64"/>
        <end position="82"/>
    </location>
</feature>
<evidence type="ECO:0000256" key="18">
    <source>
        <dbReference type="SAM" id="Phobius"/>
    </source>
</evidence>
<feature type="compositionally biased region" description="Basic and acidic residues" evidence="17">
    <location>
        <begin position="9"/>
        <end position="25"/>
    </location>
</feature>
<evidence type="ECO:0000256" key="5">
    <source>
        <dbReference type="ARBA" id="ARBA00022448"/>
    </source>
</evidence>
<evidence type="ECO:0000313" key="19">
    <source>
        <dbReference type="EMBL" id="MBC3936377.1"/>
    </source>
</evidence>
<dbReference type="GO" id="GO:0015990">
    <property type="term" value="P:electron transport coupled proton transport"/>
    <property type="evidence" value="ECO:0007669"/>
    <property type="project" value="InterPro"/>
</dbReference>
<keyword evidence="5" id="KW-0813">Transport</keyword>
<protein>
    <recommendedName>
        <fullName evidence="4">Cytochrome bo(3) ubiquinol oxidase subunit 4</fullName>
    </recommendedName>
    <alternativeName>
        <fullName evidence="16">Cytochrome o ubiquinol oxidase subunit 4</fullName>
    </alternativeName>
    <alternativeName>
        <fullName evidence="13">Oxidase bo(3) subunit 4</fullName>
    </alternativeName>
    <alternativeName>
        <fullName evidence="14">Ubiquinol oxidase polypeptide IV</fullName>
    </alternativeName>
    <alternativeName>
        <fullName evidence="15">Ubiquinol oxidase subunit 4</fullName>
    </alternativeName>
</protein>
<dbReference type="PANTHER" id="PTHR36835">
    <property type="entry name" value="CYTOCHROME BO(3) UBIQUINOL OXIDASE SUBUNIT 4"/>
    <property type="match status" value="1"/>
</dbReference>
<dbReference type="GO" id="GO:0019646">
    <property type="term" value="P:aerobic electron transport chain"/>
    <property type="evidence" value="ECO:0007669"/>
    <property type="project" value="TreeGrafter"/>
</dbReference>
<sequence>MSAHHTHSAHGDDHAHGHHGHEDHGSHGSLKDYTLGFILSVILTAIPFWLVMAKVIPDSKTMGIVLLVFAAIQIVVHMIYFLHMNFKSEGGWSMLALIFTTLLVVIMLAGSLWVMHHMNHNMMPGMNHETKPESINLAPAKDGQNSRNLP</sequence>
<accession>A0A923I3D9</accession>
<evidence type="ECO:0000256" key="7">
    <source>
        <dbReference type="ARBA" id="ARBA00022692"/>
    </source>
</evidence>
<evidence type="ECO:0000256" key="3">
    <source>
        <dbReference type="ARBA" id="ARBA00011700"/>
    </source>
</evidence>
<dbReference type="Pfam" id="PF03626">
    <property type="entry name" value="COX4_pro"/>
    <property type="match status" value="1"/>
</dbReference>
<dbReference type="GO" id="GO:0009486">
    <property type="term" value="F:cytochrome bo3 ubiquinol oxidase activity"/>
    <property type="evidence" value="ECO:0007669"/>
    <property type="project" value="InterPro"/>
</dbReference>
<dbReference type="InterPro" id="IPR050968">
    <property type="entry name" value="Cytochrome_c_oxidase_bac_sub4"/>
</dbReference>
<keyword evidence="11 18" id="KW-0472">Membrane</keyword>
<evidence type="ECO:0000256" key="10">
    <source>
        <dbReference type="ARBA" id="ARBA00023002"/>
    </source>
</evidence>
<evidence type="ECO:0000256" key="2">
    <source>
        <dbReference type="ARBA" id="ARBA00008079"/>
    </source>
</evidence>
<dbReference type="InterPro" id="IPR014210">
    <property type="entry name" value="Cyt_o_ubiqinol_oxidase_su4"/>
</dbReference>
<proteinExistence type="inferred from homology"/>
<keyword evidence="10" id="KW-0560">Oxidoreductase</keyword>
<name>A0A923I3D9_9BURK</name>
<evidence type="ECO:0000256" key="12">
    <source>
        <dbReference type="ARBA" id="ARBA00025694"/>
    </source>
</evidence>
<keyword evidence="20" id="KW-1185">Reference proteome</keyword>
<feature type="transmembrane region" description="Helical" evidence="18">
    <location>
        <begin position="33"/>
        <end position="52"/>
    </location>
</feature>
<dbReference type="AlphaFoldDB" id="A0A923I3D9"/>
<feature type="transmembrane region" description="Helical" evidence="18">
    <location>
        <begin position="94"/>
        <end position="114"/>
    </location>
</feature>
<evidence type="ECO:0000256" key="16">
    <source>
        <dbReference type="ARBA" id="ARBA00032185"/>
    </source>
</evidence>
<evidence type="ECO:0000256" key="4">
    <source>
        <dbReference type="ARBA" id="ARBA00014689"/>
    </source>
</evidence>
<keyword evidence="8" id="KW-0249">Electron transport</keyword>
<evidence type="ECO:0000256" key="14">
    <source>
        <dbReference type="ARBA" id="ARBA00030211"/>
    </source>
</evidence>
<evidence type="ECO:0000256" key="8">
    <source>
        <dbReference type="ARBA" id="ARBA00022982"/>
    </source>
</evidence>
<comment type="subcellular location">
    <subcellularLocation>
        <location evidence="1">Cell membrane</location>
        <topology evidence="1">Multi-pass membrane protein</topology>
    </subcellularLocation>
</comment>
<dbReference type="InterPro" id="IPR005171">
    <property type="entry name" value="Cyt_c_oxidase_su4_prok"/>
</dbReference>
<evidence type="ECO:0000256" key="13">
    <source>
        <dbReference type="ARBA" id="ARBA00030071"/>
    </source>
</evidence>
<evidence type="ECO:0000313" key="20">
    <source>
        <dbReference type="Proteomes" id="UP000612361"/>
    </source>
</evidence>
<dbReference type="RefSeq" id="WP_186881933.1">
    <property type="nucleotide sequence ID" value="NZ_JACOGG010000014.1"/>
</dbReference>
<feature type="region of interest" description="Disordered" evidence="17">
    <location>
        <begin position="1"/>
        <end position="25"/>
    </location>
</feature>
<comment type="similarity">
    <text evidence="2">Belongs to the cytochrome c oxidase bacterial subunit 4 family.</text>
</comment>
<evidence type="ECO:0000256" key="9">
    <source>
        <dbReference type="ARBA" id="ARBA00022989"/>
    </source>
</evidence>
<comment type="subunit">
    <text evidence="3">Heterooctamer of two A chains, two B chains, two C chains and two D chains.</text>
</comment>
<dbReference type="GO" id="GO:0015078">
    <property type="term" value="F:proton transmembrane transporter activity"/>
    <property type="evidence" value="ECO:0007669"/>
    <property type="project" value="TreeGrafter"/>
</dbReference>
<gene>
    <name evidence="19" type="primary">cyoD</name>
    <name evidence="19" type="ORF">H8K47_13475</name>
</gene>
<dbReference type="NCBIfam" id="TIGR02847">
    <property type="entry name" value="CyoD"/>
    <property type="match status" value="1"/>
</dbReference>
<keyword evidence="6" id="KW-1003">Cell membrane</keyword>
<evidence type="ECO:0000256" key="1">
    <source>
        <dbReference type="ARBA" id="ARBA00004651"/>
    </source>
</evidence>
<reference evidence="19" key="1">
    <citation type="submission" date="2020-08" db="EMBL/GenBank/DDBJ databases">
        <title>Novel species isolated from subtropical streams in China.</title>
        <authorList>
            <person name="Lu H."/>
        </authorList>
    </citation>
    <scope>NUCLEOTIDE SEQUENCE</scope>
    <source>
        <strain evidence="19">CY7W</strain>
    </source>
</reference>
<organism evidence="19 20">
    <name type="scientific">Undibacterium rugosum</name>
    <dbReference type="NCBI Taxonomy" id="2762291"/>
    <lineage>
        <taxon>Bacteria</taxon>
        <taxon>Pseudomonadati</taxon>
        <taxon>Pseudomonadota</taxon>
        <taxon>Betaproteobacteria</taxon>
        <taxon>Burkholderiales</taxon>
        <taxon>Oxalobacteraceae</taxon>
        <taxon>Undibacterium</taxon>
    </lineage>
</organism>
<comment type="function">
    <text evidence="12">Cytochrome bo(3) ubiquinol terminal oxidase is the component of the aerobic respiratory chain of E.coli that predominates when cells are grown at high aeration. Has proton pump activity across the membrane in addition to electron transfer, pumping 2 protons/electron.</text>
</comment>